<dbReference type="Gene3D" id="2.120.10.30">
    <property type="entry name" value="TolB, C-terminal domain"/>
    <property type="match status" value="1"/>
</dbReference>
<gene>
    <name evidence="2" type="ORF">MGN01_19800</name>
</gene>
<dbReference type="InterPro" id="IPR013658">
    <property type="entry name" value="SGL"/>
</dbReference>
<evidence type="ECO:0000259" key="1">
    <source>
        <dbReference type="Pfam" id="PF08450"/>
    </source>
</evidence>
<evidence type="ECO:0000313" key="2">
    <source>
        <dbReference type="EMBL" id="GEP10135.1"/>
    </source>
</evidence>
<reference evidence="2 3" key="1">
    <citation type="submission" date="2019-07" db="EMBL/GenBank/DDBJ databases">
        <title>Whole genome shotgun sequence of Methylobacterium gnaphalii NBRC 107716.</title>
        <authorList>
            <person name="Hosoyama A."/>
            <person name="Uohara A."/>
            <person name="Ohji S."/>
            <person name="Ichikawa N."/>
        </authorList>
    </citation>
    <scope>NUCLEOTIDE SEQUENCE [LARGE SCALE GENOMIC DNA]</scope>
    <source>
        <strain evidence="2 3">NBRC 107716</strain>
    </source>
</reference>
<feature type="domain" description="SMP-30/Gluconolactonase/LRE-like region" evidence="1">
    <location>
        <begin position="1"/>
        <end position="50"/>
    </location>
</feature>
<accession>A0A512JJK7</accession>
<dbReference type="AlphaFoldDB" id="A0A512JJK7"/>
<organism evidence="2 3">
    <name type="scientific">Methylobacterium gnaphalii</name>
    <dbReference type="NCBI Taxonomy" id="1010610"/>
    <lineage>
        <taxon>Bacteria</taxon>
        <taxon>Pseudomonadati</taxon>
        <taxon>Pseudomonadota</taxon>
        <taxon>Alphaproteobacteria</taxon>
        <taxon>Hyphomicrobiales</taxon>
        <taxon>Methylobacteriaceae</taxon>
        <taxon>Methylobacterium</taxon>
    </lineage>
</organism>
<dbReference type="SUPFAM" id="SSF63829">
    <property type="entry name" value="Calcium-dependent phosphotriesterase"/>
    <property type="match status" value="1"/>
</dbReference>
<dbReference type="InterPro" id="IPR011042">
    <property type="entry name" value="6-blade_b-propeller_TolB-like"/>
</dbReference>
<name>A0A512JJK7_9HYPH</name>
<comment type="caution">
    <text evidence="2">The sequence shown here is derived from an EMBL/GenBank/DDBJ whole genome shotgun (WGS) entry which is preliminary data.</text>
</comment>
<dbReference type="Pfam" id="PF08450">
    <property type="entry name" value="SGL"/>
    <property type="match status" value="1"/>
</dbReference>
<keyword evidence="3" id="KW-1185">Reference proteome</keyword>
<protein>
    <recommendedName>
        <fullName evidence="1">SMP-30/Gluconolactonase/LRE-like region domain-containing protein</fullName>
    </recommendedName>
</protein>
<sequence>MTPDAQEHLWICHNASSRNARFTPASEIGRIVPVPTAQVTKCAFGAPDLQIHSTKTLPARA</sequence>
<dbReference type="EMBL" id="BJZV01000008">
    <property type="protein sequence ID" value="GEP10135.1"/>
    <property type="molecule type" value="Genomic_DNA"/>
</dbReference>
<dbReference type="Proteomes" id="UP000321750">
    <property type="component" value="Unassembled WGS sequence"/>
</dbReference>
<evidence type="ECO:0000313" key="3">
    <source>
        <dbReference type="Proteomes" id="UP000321750"/>
    </source>
</evidence>
<proteinExistence type="predicted"/>